<accession>A0A915L7C0</accession>
<dbReference type="WBParaSite" id="nRc.2.0.1.t46934-RA">
    <property type="protein sequence ID" value="nRc.2.0.1.t46934-RA"/>
    <property type="gene ID" value="nRc.2.0.1.g46934"/>
</dbReference>
<dbReference type="AlphaFoldDB" id="A0A915L7C0"/>
<evidence type="ECO:0000313" key="1">
    <source>
        <dbReference type="Proteomes" id="UP000887565"/>
    </source>
</evidence>
<organism evidence="1 2">
    <name type="scientific">Romanomermis culicivorax</name>
    <name type="common">Nematode worm</name>
    <dbReference type="NCBI Taxonomy" id="13658"/>
    <lineage>
        <taxon>Eukaryota</taxon>
        <taxon>Metazoa</taxon>
        <taxon>Ecdysozoa</taxon>
        <taxon>Nematoda</taxon>
        <taxon>Enoplea</taxon>
        <taxon>Dorylaimia</taxon>
        <taxon>Mermithida</taxon>
        <taxon>Mermithoidea</taxon>
        <taxon>Mermithidae</taxon>
        <taxon>Romanomermis</taxon>
    </lineage>
</organism>
<sequence length="72" mass="8429">MADCTLDKAWDAAFFFGCYSKPDWNSYLDLSPFTSYNVISRITTFEIFTLTTMKDQACRMVQELYGRLYGRL</sequence>
<name>A0A915L7C0_ROMCU</name>
<dbReference type="Proteomes" id="UP000887565">
    <property type="component" value="Unplaced"/>
</dbReference>
<proteinExistence type="predicted"/>
<protein>
    <submittedName>
        <fullName evidence="2">Uncharacterized protein</fullName>
    </submittedName>
</protein>
<keyword evidence="1" id="KW-1185">Reference proteome</keyword>
<evidence type="ECO:0000313" key="2">
    <source>
        <dbReference type="WBParaSite" id="nRc.2.0.1.t46934-RA"/>
    </source>
</evidence>
<reference evidence="2" key="1">
    <citation type="submission" date="2022-11" db="UniProtKB">
        <authorList>
            <consortium name="WormBaseParasite"/>
        </authorList>
    </citation>
    <scope>IDENTIFICATION</scope>
</reference>